<feature type="transmembrane region" description="Helical" evidence="1">
    <location>
        <begin position="64"/>
        <end position="83"/>
    </location>
</feature>
<keyword evidence="3" id="KW-1185">Reference proteome</keyword>
<feature type="transmembrane region" description="Helical" evidence="1">
    <location>
        <begin position="95"/>
        <end position="113"/>
    </location>
</feature>
<feature type="transmembrane region" description="Helical" evidence="1">
    <location>
        <begin position="36"/>
        <end position="57"/>
    </location>
</feature>
<keyword evidence="1" id="KW-0812">Transmembrane</keyword>
<protein>
    <recommendedName>
        <fullName evidence="4">DUF2637 domain-containing protein</fullName>
    </recommendedName>
</protein>
<evidence type="ECO:0000313" key="2">
    <source>
        <dbReference type="EMBL" id="MBV7672083.1"/>
    </source>
</evidence>
<keyword evidence="1" id="KW-0472">Membrane</keyword>
<sequence length="119" mass="12587">MAPVLAVAAVLLAVGSLSHLTDLVRHGLYPYAWAPGWLNLYWSSLAVLDTLAAALLIGGRRRGMDLACAIMATDTAANGYAAYGIQHSGLADQPGLGRLLAFAVLVFCVAPFVRRHLAR</sequence>
<evidence type="ECO:0000256" key="1">
    <source>
        <dbReference type="SAM" id="Phobius"/>
    </source>
</evidence>
<name>A0ABS6TVM8_STRHA</name>
<keyword evidence="1" id="KW-1133">Transmembrane helix</keyword>
<evidence type="ECO:0000313" key="3">
    <source>
        <dbReference type="Proteomes" id="UP000735541"/>
    </source>
</evidence>
<dbReference type="EMBL" id="JAHUVW010000001">
    <property type="protein sequence ID" value="MBV7672083.1"/>
    <property type="molecule type" value="Genomic_DNA"/>
</dbReference>
<proteinExistence type="predicted"/>
<dbReference type="Proteomes" id="UP000735541">
    <property type="component" value="Unassembled WGS sequence"/>
</dbReference>
<comment type="caution">
    <text evidence="2">The sequence shown here is derived from an EMBL/GenBank/DDBJ whole genome shotgun (WGS) entry which is preliminary data.</text>
</comment>
<evidence type="ECO:0008006" key="4">
    <source>
        <dbReference type="Google" id="ProtNLM"/>
    </source>
</evidence>
<organism evidence="2 3">
    <name type="scientific">Streptomyces halstedii</name>
    <dbReference type="NCBI Taxonomy" id="1944"/>
    <lineage>
        <taxon>Bacteria</taxon>
        <taxon>Bacillati</taxon>
        <taxon>Actinomycetota</taxon>
        <taxon>Actinomycetes</taxon>
        <taxon>Kitasatosporales</taxon>
        <taxon>Streptomycetaceae</taxon>
        <taxon>Streptomyces</taxon>
    </lineage>
</organism>
<reference evidence="2 3" key="1">
    <citation type="submission" date="2021-07" db="EMBL/GenBank/DDBJ databases">
        <title>Sequencing Streptomyces halstedii LGO-A4 genome an citrus endophytic actinomycete.</title>
        <authorList>
            <person name="Samborskyy M."/>
            <person name="Scott N."/>
            <person name="Deglau R."/>
            <person name="Dickens S."/>
            <person name="Oliveira L.G."/>
        </authorList>
    </citation>
    <scope>NUCLEOTIDE SEQUENCE [LARGE SCALE GENOMIC DNA]</scope>
    <source>
        <strain evidence="2 3">LGO-A4</strain>
    </source>
</reference>
<gene>
    <name evidence="2" type="ORF">STHAL_21785</name>
</gene>
<accession>A0ABS6TVM8</accession>